<protein>
    <submittedName>
        <fullName evidence="3">T9SS type B sorting domain-containing protein</fullName>
    </submittedName>
</protein>
<gene>
    <name evidence="3" type="ORF">GQN54_01370</name>
</gene>
<organism evidence="3 4">
    <name type="scientific">Acidiluteibacter ferrifornacis</name>
    <dbReference type="NCBI Taxonomy" id="2692424"/>
    <lineage>
        <taxon>Bacteria</taxon>
        <taxon>Pseudomonadati</taxon>
        <taxon>Bacteroidota</taxon>
        <taxon>Flavobacteriia</taxon>
        <taxon>Flavobacteriales</taxon>
        <taxon>Cryomorphaceae</taxon>
        <taxon>Acidiluteibacter</taxon>
    </lineage>
</organism>
<dbReference type="RefSeq" id="WP_160631202.1">
    <property type="nucleotide sequence ID" value="NZ_WWNE01000003.1"/>
</dbReference>
<reference evidence="3 4" key="1">
    <citation type="submission" date="2019-12" db="EMBL/GenBank/DDBJ databases">
        <authorList>
            <person name="Zhao J."/>
        </authorList>
    </citation>
    <scope>NUCLEOTIDE SEQUENCE [LARGE SCALE GENOMIC DNA]</scope>
    <source>
        <strain evidence="3 4">S-15</strain>
    </source>
</reference>
<comment type="caution">
    <text evidence="3">The sequence shown here is derived from an EMBL/GenBank/DDBJ whole genome shotgun (WGS) entry which is preliminary data.</text>
</comment>
<dbReference type="AlphaFoldDB" id="A0A6N9NHS1"/>
<accession>A0A6N9NHS1</accession>
<feature type="transmembrane region" description="Helical" evidence="2">
    <location>
        <begin position="65"/>
        <end position="85"/>
    </location>
</feature>
<keyword evidence="4" id="KW-1185">Reference proteome</keyword>
<evidence type="ECO:0000256" key="2">
    <source>
        <dbReference type="SAM" id="Phobius"/>
    </source>
</evidence>
<evidence type="ECO:0000313" key="3">
    <source>
        <dbReference type="EMBL" id="NBG64747.1"/>
    </source>
</evidence>
<dbReference type="Pfam" id="PF13585">
    <property type="entry name" value="CHU_C"/>
    <property type="match status" value="1"/>
</dbReference>
<dbReference type="NCBIfam" id="TIGR04131">
    <property type="entry name" value="Bac_Flav_CTERM"/>
    <property type="match status" value="1"/>
</dbReference>
<dbReference type="Proteomes" id="UP000470771">
    <property type="component" value="Unassembled WGS sequence"/>
</dbReference>
<name>A0A6N9NHS1_9FLAO</name>
<feature type="region of interest" description="Disordered" evidence="1">
    <location>
        <begin position="140"/>
        <end position="217"/>
    </location>
</feature>
<dbReference type="Gene3D" id="2.60.40.4070">
    <property type="match status" value="1"/>
</dbReference>
<feature type="compositionally biased region" description="Basic and acidic residues" evidence="1">
    <location>
        <begin position="182"/>
        <end position="210"/>
    </location>
</feature>
<keyword evidence="2" id="KW-0472">Membrane</keyword>
<keyword evidence="2" id="KW-0812">Transmembrane</keyword>
<proteinExistence type="predicted"/>
<sequence length="383" mass="41815">MKLIRYKVSNPNHDIENLFKEGFKNFEKPAGDKVWAGVKAGIKSSAATSVAATAAKSTIGIGAKVAIVAAIITVATVGTAILINYNQHPNVEENTTPKEIVTNESSPQITTAVKNETESTDVTLKSNKIAEEKINTQLKPNIINQESKTAHRNNNKTATKVVNESKSDKSTSQAGLNIEQKSVTETDSKSSKTEESKTASTEEKSNKTDEDNTPIESKIILSTSKGTVPFSIDFSSEFKSSHYEWKINGVLISNSKASSYTIGKAGSYELLLSITDSDGKQKVSSKTITAIEEFDLTPPNIFTPNQDGKNDIFRIDGEFEKLEVAILDQSGKLIHQWEGSYGFWDGTNPDGSYASTGIYFYIITYKIEGKTETIKKGTLTLKR</sequence>
<dbReference type="InterPro" id="IPR026341">
    <property type="entry name" value="T9SS_type_B"/>
</dbReference>
<evidence type="ECO:0000313" key="4">
    <source>
        <dbReference type="Proteomes" id="UP000470771"/>
    </source>
</evidence>
<evidence type="ECO:0000256" key="1">
    <source>
        <dbReference type="SAM" id="MobiDB-lite"/>
    </source>
</evidence>
<keyword evidence="2" id="KW-1133">Transmembrane helix</keyword>
<dbReference type="EMBL" id="WWNE01000003">
    <property type="protein sequence ID" value="NBG64747.1"/>
    <property type="molecule type" value="Genomic_DNA"/>
</dbReference>